<protein>
    <submittedName>
        <fullName evidence="3">Alpha-1,3-mannosyltransferase</fullName>
    </submittedName>
</protein>
<keyword evidence="3" id="KW-0328">Glycosyltransferase</keyword>
<dbReference type="PANTHER" id="PTHR45947:SF3">
    <property type="entry name" value="SULFOQUINOVOSYL TRANSFERASE SQD2"/>
    <property type="match status" value="1"/>
</dbReference>
<sequence>MHVLHVVRQFYPAIGGLEDAVSNLAVALKRDCGITTSVVTLDREFSRLDATLPPRDTYQGVPVQRIPFRGSTRYPLAPTVLQHLGEADIVHVHAIDSFFDGMALTRPLHRRPMVASTHGGFFHTDFASRLKLAYFASVTRASSLAYDRIIASSESDAARFNQIAASKTVTIENGVNIGKWQGAASPQPTRTMIYIGRFSSNKNITGLIDLVAALGRLHGDWRLIIAGGPADVTPAQIEEHMRRTGTERAVTLVPSPSDEGIKALIGEASYIGSASRYEGFGLSVVEGLSAGLTPIVSDIPPFRRLVRSSGSGILFDIDDVEAGAARIEAAHRDASAAYESNRANNIAASLAYDWRSVARQFADVYEDVLRKRGVQG</sequence>
<dbReference type="GO" id="GO:0016757">
    <property type="term" value="F:glycosyltransferase activity"/>
    <property type="evidence" value="ECO:0007669"/>
    <property type="project" value="UniProtKB-KW"/>
</dbReference>
<evidence type="ECO:0000313" key="3">
    <source>
        <dbReference type="EMBL" id="PTM47437.1"/>
    </source>
</evidence>
<comment type="caution">
    <text evidence="3">The sequence shown here is derived from an EMBL/GenBank/DDBJ whole genome shotgun (WGS) entry which is preliminary data.</text>
</comment>
<dbReference type="EMBL" id="PZZN01000001">
    <property type="protein sequence ID" value="PTM47437.1"/>
    <property type="molecule type" value="Genomic_DNA"/>
</dbReference>
<evidence type="ECO:0000313" key="4">
    <source>
        <dbReference type="Proteomes" id="UP000240996"/>
    </source>
</evidence>
<dbReference type="Pfam" id="PF13439">
    <property type="entry name" value="Glyco_transf_4"/>
    <property type="match status" value="1"/>
</dbReference>
<dbReference type="InterPro" id="IPR028098">
    <property type="entry name" value="Glyco_trans_4-like_N"/>
</dbReference>
<dbReference type="SUPFAM" id="SSF53756">
    <property type="entry name" value="UDP-Glycosyltransferase/glycogen phosphorylase"/>
    <property type="match status" value="1"/>
</dbReference>
<dbReference type="PANTHER" id="PTHR45947">
    <property type="entry name" value="SULFOQUINOVOSYL TRANSFERASE SQD2"/>
    <property type="match status" value="1"/>
</dbReference>
<keyword evidence="3" id="KW-0808">Transferase</keyword>
<dbReference type="Proteomes" id="UP000240996">
    <property type="component" value="Unassembled WGS sequence"/>
</dbReference>
<feature type="domain" description="Glycosyltransferase subfamily 4-like N-terminal" evidence="2">
    <location>
        <begin position="14"/>
        <end position="177"/>
    </location>
</feature>
<dbReference type="RefSeq" id="WP_107930486.1">
    <property type="nucleotide sequence ID" value="NZ_PZZN01000001.1"/>
</dbReference>
<name>A0A2T4YUG0_9SPHN</name>
<organism evidence="3 4">
    <name type="scientific">Sphingomonas aerolata</name>
    <dbReference type="NCBI Taxonomy" id="185951"/>
    <lineage>
        <taxon>Bacteria</taxon>
        <taxon>Pseudomonadati</taxon>
        <taxon>Pseudomonadota</taxon>
        <taxon>Alphaproteobacteria</taxon>
        <taxon>Sphingomonadales</taxon>
        <taxon>Sphingomonadaceae</taxon>
        <taxon>Sphingomonas</taxon>
    </lineage>
</organism>
<dbReference type="InterPro" id="IPR001296">
    <property type="entry name" value="Glyco_trans_1"/>
</dbReference>
<gene>
    <name evidence="3" type="ORF">C8J24_0834</name>
</gene>
<accession>A0A2T4YUG0</accession>
<dbReference type="InterPro" id="IPR050194">
    <property type="entry name" value="Glycosyltransferase_grp1"/>
</dbReference>
<dbReference type="Gene3D" id="3.40.50.2000">
    <property type="entry name" value="Glycogen Phosphorylase B"/>
    <property type="match status" value="2"/>
</dbReference>
<dbReference type="AlphaFoldDB" id="A0A2T4YUG0"/>
<proteinExistence type="predicted"/>
<reference evidence="3 4" key="1">
    <citation type="submission" date="2018-04" db="EMBL/GenBank/DDBJ databases">
        <title>Genomic Encyclopedia of Type Strains, Phase III (KMG-III): the genomes of soil and plant-associated and newly described type strains.</title>
        <authorList>
            <person name="Whitman W."/>
        </authorList>
    </citation>
    <scope>NUCLEOTIDE SEQUENCE [LARGE SCALE GENOMIC DNA]</scope>
    <source>
        <strain evidence="3 4">NW12</strain>
    </source>
</reference>
<feature type="domain" description="Glycosyl transferase family 1" evidence="1">
    <location>
        <begin position="186"/>
        <end position="334"/>
    </location>
</feature>
<dbReference type="CDD" id="cd03801">
    <property type="entry name" value="GT4_PimA-like"/>
    <property type="match status" value="1"/>
</dbReference>
<dbReference type="Pfam" id="PF00534">
    <property type="entry name" value="Glycos_transf_1"/>
    <property type="match status" value="1"/>
</dbReference>
<evidence type="ECO:0000259" key="1">
    <source>
        <dbReference type="Pfam" id="PF00534"/>
    </source>
</evidence>
<keyword evidence="4" id="KW-1185">Reference proteome</keyword>
<evidence type="ECO:0000259" key="2">
    <source>
        <dbReference type="Pfam" id="PF13439"/>
    </source>
</evidence>